<dbReference type="OrthoDB" id="9800801at2"/>
<keyword evidence="2" id="KW-0614">Plasmid</keyword>
<proteinExistence type="predicted"/>
<organism evidence="2 3">
    <name type="scientific">Campylobacter iguaniorum</name>
    <dbReference type="NCBI Taxonomy" id="1244531"/>
    <lineage>
        <taxon>Bacteria</taxon>
        <taxon>Pseudomonadati</taxon>
        <taxon>Campylobacterota</taxon>
        <taxon>Epsilonproteobacteria</taxon>
        <taxon>Campylobacterales</taxon>
        <taxon>Campylobacteraceae</taxon>
        <taxon>Campylobacter</taxon>
    </lineage>
</organism>
<feature type="coiled-coil region" evidence="1">
    <location>
        <begin position="245"/>
        <end position="272"/>
    </location>
</feature>
<gene>
    <name evidence="2" type="ORF">CIG1485E_a0038</name>
</gene>
<geneLocation type="plasmid" evidence="2 3">
    <name>pCIG1485E</name>
</geneLocation>
<dbReference type="InterPro" id="IPR029063">
    <property type="entry name" value="SAM-dependent_MTases_sf"/>
</dbReference>
<dbReference type="Proteomes" id="UP000028486">
    <property type="component" value="Plasmid pCIG1485E"/>
</dbReference>
<keyword evidence="3" id="KW-1185">Reference proteome</keyword>
<reference evidence="2 3" key="1">
    <citation type="journal article" date="2014" name="Genome Announc.">
        <title>Complete Genome Sequence of Campylobacter iguaniorum Strain 1485ET, Isolated from a Bearded Dragon (Pogona vitticeps).</title>
        <authorList>
            <person name="Gilbert M.J."/>
            <person name="Miller W.G."/>
            <person name="Yee E."/>
            <person name="Kik M."/>
            <person name="Wagenaar J.A."/>
            <person name="Duim B."/>
        </authorList>
    </citation>
    <scope>NUCLEOTIDE SEQUENCE [LARGE SCALE GENOMIC DNA]</scope>
    <source>
        <strain evidence="2 3">1485E</strain>
        <plasmid evidence="2">pCIG1485E</plasmid>
    </source>
</reference>
<sequence>MQSVVSYPDRGKWGKSNWRGNTSGHIIVDLIDHFKPKLFVDVCEGSGTSGEVCKDMGIQYVGLDLHKGNDFTRDFVLSQLPRPADICFSHPPYANMIQYSGAVWGNNPIDGDTSLCGADEFIEKSQVMLLNQREATRDGGIYTTLIGDMRKNGEYRSFQADFIQMMPKSELLNVVIKVQHNMMSNSTQYNGARFIPITHEYLIIWKKTAKSLFAVTWDKAKEIKRQIAATWRSAIRVALMKLGGRAALKDIYAEVEQIAQNLIQNNKNWQAKVRQQLQYHFTSVERGVWAA</sequence>
<dbReference type="HOGENOM" id="CLU_067754_0_0_7"/>
<dbReference type="eggNOG" id="COG0863">
    <property type="taxonomic scope" value="Bacteria"/>
</dbReference>
<evidence type="ECO:0000313" key="2">
    <source>
        <dbReference type="EMBL" id="AII15563.1"/>
    </source>
</evidence>
<evidence type="ECO:0008006" key="4">
    <source>
        <dbReference type="Google" id="ProtNLM"/>
    </source>
</evidence>
<dbReference type="SUPFAM" id="SSF53335">
    <property type="entry name" value="S-adenosyl-L-methionine-dependent methyltransferases"/>
    <property type="match status" value="2"/>
</dbReference>
<keyword evidence="1" id="KW-0175">Coiled coil</keyword>
<evidence type="ECO:0000313" key="3">
    <source>
        <dbReference type="Proteomes" id="UP000028486"/>
    </source>
</evidence>
<dbReference type="RefSeq" id="WP_041572691.1">
    <property type="nucleotide sequence ID" value="NZ_CP009044.1"/>
</dbReference>
<dbReference type="EMBL" id="CP009044">
    <property type="protein sequence ID" value="AII15563.1"/>
    <property type="molecule type" value="Genomic_DNA"/>
</dbReference>
<evidence type="ECO:0000256" key="1">
    <source>
        <dbReference type="SAM" id="Coils"/>
    </source>
</evidence>
<dbReference type="KEGG" id="caj:CIG1485E_a0038"/>
<accession>A0A076FD38</accession>
<dbReference type="Gene3D" id="3.40.50.150">
    <property type="entry name" value="Vaccinia Virus protein VP39"/>
    <property type="match status" value="1"/>
</dbReference>
<dbReference type="AlphaFoldDB" id="A0A076FD38"/>
<name>A0A076FD38_9BACT</name>
<protein>
    <recommendedName>
        <fullName evidence="4">DNA modification methylase</fullName>
    </recommendedName>
</protein>